<feature type="zinc finger region" description="C3H1-type" evidence="10">
    <location>
        <begin position="192"/>
        <end position="220"/>
    </location>
</feature>
<dbReference type="GO" id="GO:0005737">
    <property type="term" value="C:cytoplasm"/>
    <property type="evidence" value="ECO:0007669"/>
    <property type="project" value="UniProtKB-SubCell"/>
</dbReference>
<dbReference type="GO" id="GO:0008270">
    <property type="term" value="F:zinc ion binding"/>
    <property type="evidence" value="ECO:0007669"/>
    <property type="project" value="UniProtKB-KW"/>
</dbReference>
<evidence type="ECO:0000313" key="12">
    <source>
        <dbReference type="Ensembl" id="ENSCCRP00010026544.1"/>
    </source>
</evidence>
<dbReference type="GO" id="GO:0005654">
    <property type="term" value="C:nucleoplasm"/>
    <property type="evidence" value="ECO:0007669"/>
    <property type="project" value="TreeGrafter"/>
</dbReference>
<dbReference type="SMART" id="SM00356">
    <property type="entry name" value="ZnF_C3H1"/>
    <property type="match status" value="4"/>
</dbReference>
<dbReference type="GO" id="GO:0003723">
    <property type="term" value="F:RNA binding"/>
    <property type="evidence" value="ECO:0007669"/>
    <property type="project" value="TreeGrafter"/>
</dbReference>
<keyword evidence="13" id="KW-1185">Reference proteome</keyword>
<dbReference type="FunFam" id="3.30.1370.210:FF:000004">
    <property type="entry name" value="Muscleblind like splicing regulator 1"/>
    <property type="match status" value="1"/>
</dbReference>
<dbReference type="InterPro" id="IPR054429">
    <property type="entry name" value="Znf-CCCH_Muscleblind-like"/>
</dbReference>
<dbReference type="Ensembl" id="ENSCCRT00010029122.1">
    <property type="protein sequence ID" value="ENSCCRP00010026538.1"/>
    <property type="gene ID" value="ENSCCRG00010011384.1"/>
</dbReference>
<dbReference type="InterPro" id="IPR000571">
    <property type="entry name" value="Znf_CCCH"/>
</dbReference>
<name>A0A8C1J380_CYPCA</name>
<dbReference type="Pfam" id="PF22628">
    <property type="entry name" value="zf-CCCH_10"/>
    <property type="match status" value="2"/>
</dbReference>
<keyword evidence="6 10" id="KW-0863">Zinc-finger</keyword>
<evidence type="ECO:0000313" key="13">
    <source>
        <dbReference type="Proteomes" id="UP000694427"/>
    </source>
</evidence>
<evidence type="ECO:0000256" key="9">
    <source>
        <dbReference type="ARBA" id="ARBA00038226"/>
    </source>
</evidence>
<organism evidence="12 13">
    <name type="scientific">Cyprinus carpio</name>
    <name type="common">Common carp</name>
    <dbReference type="NCBI Taxonomy" id="7962"/>
    <lineage>
        <taxon>Eukaryota</taxon>
        <taxon>Metazoa</taxon>
        <taxon>Chordata</taxon>
        <taxon>Craniata</taxon>
        <taxon>Vertebrata</taxon>
        <taxon>Euteleostomi</taxon>
        <taxon>Actinopterygii</taxon>
        <taxon>Neopterygii</taxon>
        <taxon>Teleostei</taxon>
        <taxon>Ostariophysi</taxon>
        <taxon>Cypriniformes</taxon>
        <taxon>Cyprinidae</taxon>
        <taxon>Cyprininae</taxon>
        <taxon>Cyprinus</taxon>
    </lineage>
</organism>
<keyword evidence="7 10" id="KW-0862">Zinc</keyword>
<dbReference type="Proteomes" id="UP000694700">
    <property type="component" value="Unplaced"/>
</dbReference>
<protein>
    <submittedName>
        <fullName evidence="12">Muscleblind-like splicing regulator 1</fullName>
    </submittedName>
</protein>
<sequence length="406" mass="43268">MAMNMAHMRDTKWLTLEVCREFQRGTCARSDVECKFAHPAKSCQVENGRVIACFDSLKGRCSRENCKYLHPPPHLKTQLEINGRNNLIQQKNMAMLAQQMQLANAIMPGSQLQPMPMFSVTPSLATNASAAAAAAAAAAFNPYLGPVSPGLMPAEILPSAPVLMAGSPAVPSAANAAAAAASAAAAQKLLRTDRLEVCREYQRGNCSRGETDCRFAHPADSTMIDPSDNTVTVCMDYIKGRCSRDKCKYFHPPAHLQAKIKAAQHQVNQATAAAAMTQSAVKSLKRPLEATFDLGIPHSVMPPLPKRPALEKANGATSMFSTGMLQYQQALANMQFQQQAAFIPSGSILCMAPAASVVPMMHGASPAAVSAATTSATSVPFASASANQIPIISAEHLTSHKYLTQM</sequence>
<keyword evidence="3" id="KW-0963">Cytoplasm</keyword>
<evidence type="ECO:0000256" key="8">
    <source>
        <dbReference type="ARBA" id="ARBA00023242"/>
    </source>
</evidence>
<reference evidence="12" key="1">
    <citation type="submission" date="2025-05" db="UniProtKB">
        <authorList>
            <consortium name="Ensembl"/>
        </authorList>
    </citation>
    <scope>IDENTIFICATION</scope>
</reference>
<evidence type="ECO:0000256" key="6">
    <source>
        <dbReference type="ARBA" id="ARBA00022771"/>
    </source>
</evidence>
<feature type="zinc finger region" description="C3H1-type" evidence="10">
    <location>
        <begin position="47"/>
        <end position="73"/>
    </location>
</feature>
<dbReference type="PANTHER" id="PTHR12675">
    <property type="entry name" value="MUSCLEBLIND-LIKE PROTEIN"/>
    <property type="match status" value="1"/>
</dbReference>
<feature type="zinc finger region" description="C3H1-type" evidence="10">
    <location>
        <begin position="13"/>
        <end position="41"/>
    </location>
</feature>
<proteinExistence type="inferred from homology"/>
<evidence type="ECO:0000256" key="7">
    <source>
        <dbReference type="ARBA" id="ARBA00022833"/>
    </source>
</evidence>
<accession>A0A8C1J380</accession>
<dbReference type="Gene3D" id="3.30.1370.210">
    <property type="match status" value="2"/>
</dbReference>
<dbReference type="FunFam" id="3.30.1370.210:FF:000002">
    <property type="entry name" value="Muscleblind-like 1 isoform 2"/>
    <property type="match status" value="1"/>
</dbReference>
<keyword evidence="4 10" id="KW-0479">Metal-binding</keyword>
<keyword evidence="8" id="KW-0539">Nucleus</keyword>
<evidence type="ECO:0000256" key="3">
    <source>
        <dbReference type="ARBA" id="ARBA00022490"/>
    </source>
</evidence>
<dbReference type="PROSITE" id="PS50103">
    <property type="entry name" value="ZF_C3H1"/>
    <property type="match status" value="4"/>
</dbReference>
<keyword evidence="5" id="KW-0677">Repeat</keyword>
<dbReference type="Pfam" id="PF00642">
    <property type="entry name" value="zf-CCCH"/>
    <property type="match status" value="1"/>
</dbReference>
<dbReference type="Proteomes" id="UP000694427">
    <property type="component" value="Unplaced"/>
</dbReference>
<dbReference type="PANTHER" id="PTHR12675:SF7">
    <property type="entry name" value="MUSCLEBLIND-LIKE PROTEIN 1"/>
    <property type="match status" value="1"/>
</dbReference>
<dbReference type="Ensembl" id="ENSCCRT00010029128.1">
    <property type="protein sequence ID" value="ENSCCRP00010026544.1"/>
    <property type="gene ID" value="ENSCCRG00010011384.1"/>
</dbReference>
<evidence type="ECO:0000256" key="5">
    <source>
        <dbReference type="ARBA" id="ARBA00022737"/>
    </source>
</evidence>
<feature type="zinc finger region" description="C3H1-type" evidence="10">
    <location>
        <begin position="228"/>
        <end position="254"/>
    </location>
</feature>
<evidence type="ECO:0000256" key="10">
    <source>
        <dbReference type="PROSITE-ProRule" id="PRU00723"/>
    </source>
</evidence>
<dbReference type="AlphaFoldDB" id="A0A8C1J380"/>
<dbReference type="Pfam" id="PF14608">
    <property type="entry name" value="zf-CCCH_2"/>
    <property type="match status" value="1"/>
</dbReference>
<comment type="subcellular location">
    <subcellularLocation>
        <location evidence="2">Cytoplasm</location>
    </subcellularLocation>
    <subcellularLocation>
        <location evidence="1">Nucleus</location>
    </subcellularLocation>
</comment>
<evidence type="ECO:0000256" key="2">
    <source>
        <dbReference type="ARBA" id="ARBA00004496"/>
    </source>
</evidence>
<dbReference type="Ensembl" id="ENSCCRT00015094297.1">
    <property type="protein sequence ID" value="ENSCCRP00015091356.1"/>
    <property type="gene ID" value="ENSCCRG00015036666.1"/>
</dbReference>
<evidence type="ECO:0000259" key="11">
    <source>
        <dbReference type="PROSITE" id="PS50103"/>
    </source>
</evidence>
<evidence type="ECO:0000256" key="1">
    <source>
        <dbReference type="ARBA" id="ARBA00004123"/>
    </source>
</evidence>
<dbReference type="GO" id="GO:0043484">
    <property type="term" value="P:regulation of RNA splicing"/>
    <property type="evidence" value="ECO:0007669"/>
    <property type="project" value="TreeGrafter"/>
</dbReference>
<feature type="domain" description="C3H1-type" evidence="11">
    <location>
        <begin position="228"/>
        <end position="254"/>
    </location>
</feature>
<feature type="domain" description="C3H1-type" evidence="11">
    <location>
        <begin position="47"/>
        <end position="73"/>
    </location>
</feature>
<comment type="similarity">
    <text evidence="9">Belongs to the muscleblind family.</text>
</comment>
<evidence type="ECO:0000256" key="4">
    <source>
        <dbReference type="ARBA" id="ARBA00022723"/>
    </source>
</evidence>
<feature type="domain" description="C3H1-type" evidence="11">
    <location>
        <begin position="13"/>
        <end position="41"/>
    </location>
</feature>
<feature type="domain" description="C3H1-type" evidence="11">
    <location>
        <begin position="192"/>
        <end position="220"/>
    </location>
</feature>